<feature type="binding site" evidence="1">
    <location>
        <position position="294"/>
    </location>
    <ligand>
        <name>Zn(2+)</name>
        <dbReference type="ChEBI" id="CHEBI:29105"/>
        <note>catalytic</note>
    </ligand>
</feature>
<evidence type="ECO:0000313" key="3">
    <source>
        <dbReference type="Proteomes" id="UP000675881"/>
    </source>
</evidence>
<dbReference type="GO" id="GO:0046872">
    <property type="term" value="F:metal ion binding"/>
    <property type="evidence" value="ECO:0007669"/>
    <property type="project" value="UniProtKB-KW"/>
</dbReference>
<dbReference type="AlphaFoldDB" id="A0A7R8D612"/>
<keyword evidence="1" id="KW-0479">Metal-binding</keyword>
<protein>
    <submittedName>
        <fullName evidence="2">ADAM10</fullName>
        <ecNumber evidence="2">3.4.24.81</ecNumber>
    </submittedName>
</protein>
<dbReference type="PANTHER" id="PTHR45702:SF2">
    <property type="entry name" value="KUZBANIAN, ISOFORM A"/>
    <property type="match status" value="1"/>
</dbReference>
<dbReference type="Proteomes" id="UP000675881">
    <property type="component" value="Chromosome 7"/>
</dbReference>
<dbReference type="SUPFAM" id="SSF55486">
    <property type="entry name" value="Metalloproteases ('zincins'), catalytic domain"/>
    <property type="match status" value="1"/>
</dbReference>
<dbReference type="OrthoDB" id="2149267at2759"/>
<name>A0A7R8D612_LEPSM</name>
<sequence>MSYTLITFGHIIILFLTLYSTTIQALQKIEQFNKYIVLTSAQHVIVSQSDKENSFNFEMDYYVGFVVTRNRDMKEGHAYGVLNEKGFFRGTFEVNDDKYYIEDAKRYLDNVGKDVVGFLYKSSDVHNIENELNDEFKMDRPPSEVSTRFGDQFIENGPYCVLNIEVDKSLYYSFDRNIQDIKQFVFMTVMGTNKIYREADLVTIDEGRTGARMKNPQLNQRYSLRIFSFAPAPHTDYCLSYVFSAQNFGATLGIAYVGGVCEPQIIDGDRNYNVGFITTGGFRTQYQTELTLAHEFGHSLGSAHDSFGDGCLDPQYMEYPGYNLMSPIAPKVEKKNSRRFSPCSKKEIDQVLMEMKHSVRRNCLVKEPAPLITSIEEQKEERGGAAGPSSSVILSIFMCGILLTSCSVIY</sequence>
<dbReference type="InterPro" id="IPR024079">
    <property type="entry name" value="MetalloPept_cat_dom_sf"/>
</dbReference>
<gene>
    <name evidence="2" type="ORF">LSAA_12684</name>
</gene>
<organism evidence="2 3">
    <name type="scientific">Lepeophtheirus salmonis</name>
    <name type="common">Salmon louse</name>
    <name type="synonym">Caligus salmonis</name>
    <dbReference type="NCBI Taxonomy" id="72036"/>
    <lineage>
        <taxon>Eukaryota</taxon>
        <taxon>Metazoa</taxon>
        <taxon>Ecdysozoa</taxon>
        <taxon>Arthropoda</taxon>
        <taxon>Crustacea</taxon>
        <taxon>Multicrustacea</taxon>
        <taxon>Hexanauplia</taxon>
        <taxon>Copepoda</taxon>
        <taxon>Siphonostomatoida</taxon>
        <taxon>Caligidae</taxon>
        <taxon>Lepeophtheirus</taxon>
    </lineage>
</organism>
<dbReference type="InterPro" id="IPR001590">
    <property type="entry name" value="Peptidase_M12B"/>
</dbReference>
<proteinExistence type="predicted"/>
<keyword evidence="1" id="KW-0862">Zinc</keyword>
<evidence type="ECO:0000313" key="2">
    <source>
        <dbReference type="EMBL" id="CAF3009983.1"/>
    </source>
</evidence>
<keyword evidence="3" id="KW-1185">Reference proteome</keyword>
<feature type="binding site" evidence="1">
    <location>
        <position position="298"/>
    </location>
    <ligand>
        <name>Zn(2+)</name>
        <dbReference type="ChEBI" id="CHEBI:29105"/>
        <note>catalytic</note>
    </ligand>
</feature>
<dbReference type="PANTHER" id="PTHR45702">
    <property type="entry name" value="ADAM10/ADAM17 METALLOPEPTIDASE FAMILY MEMBER"/>
    <property type="match status" value="1"/>
</dbReference>
<dbReference type="EMBL" id="HG994586">
    <property type="protein sequence ID" value="CAF3009983.1"/>
    <property type="molecule type" value="Genomic_DNA"/>
</dbReference>
<reference evidence="2" key="1">
    <citation type="submission" date="2021-02" db="EMBL/GenBank/DDBJ databases">
        <authorList>
            <person name="Bekaert M."/>
        </authorList>
    </citation>
    <scope>NUCLEOTIDE SEQUENCE</scope>
    <source>
        <strain evidence="2">IoA-00</strain>
    </source>
</reference>
<feature type="binding site" evidence="1">
    <location>
        <position position="304"/>
    </location>
    <ligand>
        <name>Zn(2+)</name>
        <dbReference type="ChEBI" id="CHEBI:29105"/>
        <note>catalytic</note>
    </ligand>
</feature>
<dbReference type="InterPro" id="IPR051489">
    <property type="entry name" value="ADAM_Metalloproteinase"/>
</dbReference>
<comment type="caution">
    <text evidence="1">Lacks conserved residue(s) required for the propagation of feature annotation.</text>
</comment>
<dbReference type="Gene3D" id="3.40.390.10">
    <property type="entry name" value="Collagenase (Catalytic Domain)"/>
    <property type="match status" value="1"/>
</dbReference>
<accession>A0A7R8D612</accession>
<keyword evidence="2" id="KW-0378">Hydrolase</keyword>
<dbReference type="PROSITE" id="PS50215">
    <property type="entry name" value="ADAM_MEPRO"/>
    <property type="match status" value="1"/>
</dbReference>
<feature type="active site" evidence="1">
    <location>
        <position position="295"/>
    </location>
</feature>
<dbReference type="EC" id="3.4.24.81" evidence="2"/>
<dbReference type="GO" id="GO:0005886">
    <property type="term" value="C:plasma membrane"/>
    <property type="evidence" value="ECO:0007669"/>
    <property type="project" value="TreeGrafter"/>
</dbReference>
<dbReference type="GO" id="GO:0004222">
    <property type="term" value="F:metalloendopeptidase activity"/>
    <property type="evidence" value="ECO:0007669"/>
    <property type="project" value="InterPro"/>
</dbReference>
<dbReference type="Pfam" id="PF13574">
    <property type="entry name" value="Reprolysin_2"/>
    <property type="match status" value="1"/>
</dbReference>
<dbReference type="GO" id="GO:0006509">
    <property type="term" value="P:membrane protein ectodomain proteolysis"/>
    <property type="evidence" value="ECO:0007669"/>
    <property type="project" value="TreeGrafter"/>
</dbReference>
<evidence type="ECO:0000256" key="1">
    <source>
        <dbReference type="PROSITE-ProRule" id="PRU00276"/>
    </source>
</evidence>